<proteinExistence type="predicted"/>
<accession>A0A948RYN3</accession>
<sequence>MSNEEKTPKDDGYASFLKSLESDDDWHRLFSLYDKDDLDWLDRVAVLLGVEDSGEAE</sequence>
<dbReference type="AlphaFoldDB" id="A0A948RYN3"/>
<reference evidence="1" key="1">
    <citation type="submission" date="2021-05" db="EMBL/GenBank/DDBJ databases">
        <title>Energy efficiency and biological interactions define the core microbiome of deep oligotrophic groundwater.</title>
        <authorList>
            <person name="Mehrshad M."/>
            <person name="Lopez-Fernandez M."/>
            <person name="Bell E."/>
            <person name="Bernier-Latmani R."/>
            <person name="Bertilsson S."/>
            <person name="Dopson M."/>
        </authorList>
    </citation>
    <scope>NUCLEOTIDE SEQUENCE</scope>
    <source>
        <strain evidence="1">Modern_marine.mb.64</strain>
    </source>
</reference>
<name>A0A948RYN3_UNCEI</name>
<evidence type="ECO:0000313" key="2">
    <source>
        <dbReference type="Proteomes" id="UP000777784"/>
    </source>
</evidence>
<comment type="caution">
    <text evidence="1">The sequence shown here is derived from an EMBL/GenBank/DDBJ whole genome shotgun (WGS) entry which is preliminary data.</text>
</comment>
<organism evidence="1 2">
    <name type="scientific">Eiseniibacteriota bacterium</name>
    <dbReference type="NCBI Taxonomy" id="2212470"/>
    <lineage>
        <taxon>Bacteria</taxon>
        <taxon>Candidatus Eiseniibacteriota</taxon>
    </lineage>
</organism>
<protein>
    <submittedName>
        <fullName evidence="1">Uncharacterized protein</fullName>
    </submittedName>
</protein>
<dbReference type="EMBL" id="JAHJDP010000121">
    <property type="protein sequence ID" value="MBU2693438.1"/>
    <property type="molecule type" value="Genomic_DNA"/>
</dbReference>
<dbReference type="Proteomes" id="UP000777784">
    <property type="component" value="Unassembled WGS sequence"/>
</dbReference>
<gene>
    <name evidence="1" type="ORF">KJ970_21175</name>
</gene>
<evidence type="ECO:0000313" key="1">
    <source>
        <dbReference type="EMBL" id="MBU2693438.1"/>
    </source>
</evidence>